<name>A0A4D6P2G4_SALET</name>
<evidence type="ECO:0000256" key="1">
    <source>
        <dbReference type="SAM" id="SignalP"/>
    </source>
</evidence>
<dbReference type="EMBL" id="CP039502">
    <property type="protein sequence ID" value="QCF20530.1"/>
    <property type="molecule type" value="Genomic_DNA"/>
</dbReference>
<dbReference type="GO" id="GO:0009289">
    <property type="term" value="C:pilus"/>
    <property type="evidence" value="ECO:0007669"/>
    <property type="project" value="InterPro"/>
</dbReference>
<dbReference type="Gene3D" id="2.60.40.1090">
    <property type="entry name" value="Fimbrial-type adhesion domain"/>
    <property type="match status" value="1"/>
</dbReference>
<accession>A0A4D6P2G4</accession>
<feature type="domain" description="Fimbrial-type adhesion" evidence="2">
    <location>
        <begin position="36"/>
        <end position="192"/>
    </location>
</feature>
<keyword evidence="1" id="KW-0732">Signal</keyword>
<dbReference type="Pfam" id="PF00419">
    <property type="entry name" value="Fimbrial"/>
    <property type="match status" value="1"/>
</dbReference>
<reference evidence="3" key="1">
    <citation type="submission" date="2019-04" db="EMBL/GenBank/DDBJ databases">
        <title>Whole genome sequencing of cultured pathogen.</title>
        <authorList>
            <person name="Hoffmann M."/>
            <person name="Sanchez M."/>
            <person name="Timme R."/>
        </authorList>
    </citation>
    <scope>NUCLEOTIDE SEQUENCE</scope>
    <source>
        <strain evidence="3">CFSAN000189</strain>
    </source>
</reference>
<feature type="chain" id="PRO_5026261002" evidence="1">
    <location>
        <begin position="24"/>
        <end position="193"/>
    </location>
</feature>
<evidence type="ECO:0000313" key="3">
    <source>
        <dbReference type="EMBL" id="QCF20530.1"/>
    </source>
</evidence>
<organism evidence="3">
    <name type="scientific">Salmonella enterica subsp. enterica serovar Bareilly str. CFSAN000189</name>
    <dbReference type="NCBI Taxonomy" id="1173427"/>
    <lineage>
        <taxon>Bacteria</taxon>
        <taxon>Pseudomonadati</taxon>
        <taxon>Pseudomonadota</taxon>
        <taxon>Gammaproteobacteria</taxon>
        <taxon>Enterobacterales</taxon>
        <taxon>Enterobacteriaceae</taxon>
        <taxon>Salmonella</taxon>
    </lineage>
</organism>
<dbReference type="InterPro" id="IPR050263">
    <property type="entry name" value="Bact_Fimbrial_Adh_Pro"/>
</dbReference>
<dbReference type="GO" id="GO:0043709">
    <property type="term" value="P:cell adhesion involved in single-species biofilm formation"/>
    <property type="evidence" value="ECO:0007669"/>
    <property type="project" value="TreeGrafter"/>
</dbReference>
<feature type="signal peptide" evidence="1">
    <location>
        <begin position="1"/>
        <end position="23"/>
    </location>
</feature>
<dbReference type="InterPro" id="IPR000259">
    <property type="entry name" value="Adhesion_dom_fimbrial"/>
</dbReference>
<dbReference type="SUPFAM" id="SSF49401">
    <property type="entry name" value="Bacterial adhesins"/>
    <property type="match status" value="1"/>
</dbReference>
<dbReference type="NCBIfam" id="NF011757">
    <property type="entry name" value="PRK15210.1"/>
    <property type="match status" value="1"/>
</dbReference>
<dbReference type="PANTHER" id="PTHR33420">
    <property type="entry name" value="FIMBRIAL SUBUNIT ELFA-RELATED"/>
    <property type="match status" value="1"/>
</dbReference>
<dbReference type="InterPro" id="IPR008966">
    <property type="entry name" value="Adhesion_dom_sf"/>
</dbReference>
<dbReference type="RefSeq" id="WP_020839061.1">
    <property type="nucleotide sequence ID" value="NZ_CP034177.1"/>
</dbReference>
<dbReference type="InterPro" id="IPR036937">
    <property type="entry name" value="Adhesion_dom_fimbrial_sf"/>
</dbReference>
<dbReference type="AlphaFoldDB" id="A0A4D6P2G4"/>
<sequence length="193" mass="19844">MFRKTSLAVITAATMLCGTTAFAAPPATGPFGNGTIHFSGTITNSPCAVAPGDDAIEVPFGQVSYRELATTGATTTSQPVVIHLTGCAFDPDTAATDANPVGLMSKANVTFSGTATSDKKGYVSTGSASHVAVQLLKNDNSTVIEANSIPTTADAQQLQTGNNELRFFARLLAMDTVSPGSVDATVNYTLTYL</sequence>
<dbReference type="KEGG" id="seeb:SEEB0189_004820"/>
<gene>
    <name evidence="3" type="ORF">SEEB0189_04640</name>
</gene>
<proteinExistence type="predicted"/>
<dbReference type="PANTHER" id="PTHR33420:SF11">
    <property type="entry name" value="FIMBRIAL-LIKE PROTEIN"/>
    <property type="match status" value="1"/>
</dbReference>
<evidence type="ECO:0000259" key="2">
    <source>
        <dbReference type="Pfam" id="PF00419"/>
    </source>
</evidence>
<protein>
    <submittedName>
        <fullName evidence="3">Fimbrial protein</fullName>
    </submittedName>
</protein>